<evidence type="ECO:0000313" key="2">
    <source>
        <dbReference type="EMBL" id="GAG32529.1"/>
    </source>
</evidence>
<dbReference type="AlphaFoldDB" id="X0WNJ5"/>
<feature type="domain" description="YCII-related" evidence="1">
    <location>
        <begin position="21"/>
        <end position="76"/>
    </location>
</feature>
<dbReference type="InterPro" id="IPR005545">
    <property type="entry name" value="YCII"/>
</dbReference>
<sequence>MSSQYLTRIQPMRDGFSIESTPEEDAIVSAHFHYLKDLTEQGVVLMAGRTLNTDDTSHGLVVFVADSEEHARSVVEN</sequence>
<reference evidence="2" key="1">
    <citation type="journal article" date="2014" name="Front. Microbiol.">
        <title>High frequency of phylogenetically diverse reductive dehalogenase-homologous genes in deep subseafloor sedimentary metagenomes.</title>
        <authorList>
            <person name="Kawai M."/>
            <person name="Futagami T."/>
            <person name="Toyoda A."/>
            <person name="Takaki Y."/>
            <person name="Nishi S."/>
            <person name="Hori S."/>
            <person name="Arai W."/>
            <person name="Tsubouchi T."/>
            <person name="Morono Y."/>
            <person name="Uchiyama I."/>
            <person name="Ito T."/>
            <person name="Fujiyama A."/>
            <person name="Inagaki F."/>
            <person name="Takami H."/>
        </authorList>
    </citation>
    <scope>NUCLEOTIDE SEQUENCE</scope>
    <source>
        <strain evidence="2">Expedition CK06-06</strain>
    </source>
</reference>
<name>X0WNJ5_9ZZZZ</name>
<accession>X0WNJ5</accession>
<comment type="caution">
    <text evidence="2">The sequence shown here is derived from an EMBL/GenBank/DDBJ whole genome shotgun (WGS) entry which is preliminary data.</text>
</comment>
<proteinExistence type="predicted"/>
<gene>
    <name evidence="2" type="ORF">S01H1_70314</name>
</gene>
<protein>
    <recommendedName>
        <fullName evidence="1">YCII-related domain-containing protein</fullName>
    </recommendedName>
</protein>
<organism evidence="2">
    <name type="scientific">marine sediment metagenome</name>
    <dbReference type="NCBI Taxonomy" id="412755"/>
    <lineage>
        <taxon>unclassified sequences</taxon>
        <taxon>metagenomes</taxon>
        <taxon>ecological metagenomes</taxon>
    </lineage>
</organism>
<dbReference type="Pfam" id="PF03795">
    <property type="entry name" value="YCII"/>
    <property type="match status" value="1"/>
</dbReference>
<dbReference type="SUPFAM" id="SSF54909">
    <property type="entry name" value="Dimeric alpha+beta barrel"/>
    <property type="match status" value="1"/>
</dbReference>
<feature type="non-terminal residue" evidence="2">
    <location>
        <position position="77"/>
    </location>
</feature>
<dbReference type="Gene3D" id="3.30.70.1060">
    <property type="entry name" value="Dimeric alpha+beta barrel"/>
    <property type="match status" value="1"/>
</dbReference>
<dbReference type="InterPro" id="IPR011008">
    <property type="entry name" value="Dimeric_a/b-barrel"/>
</dbReference>
<dbReference type="EMBL" id="BARS01046749">
    <property type="protein sequence ID" value="GAG32529.1"/>
    <property type="molecule type" value="Genomic_DNA"/>
</dbReference>
<evidence type="ECO:0000259" key="1">
    <source>
        <dbReference type="Pfam" id="PF03795"/>
    </source>
</evidence>